<organism evidence="1 2">
    <name type="scientific">Lentinula aff. detonsa</name>
    <dbReference type="NCBI Taxonomy" id="2804958"/>
    <lineage>
        <taxon>Eukaryota</taxon>
        <taxon>Fungi</taxon>
        <taxon>Dikarya</taxon>
        <taxon>Basidiomycota</taxon>
        <taxon>Agaricomycotina</taxon>
        <taxon>Agaricomycetes</taxon>
        <taxon>Agaricomycetidae</taxon>
        <taxon>Agaricales</taxon>
        <taxon>Marasmiineae</taxon>
        <taxon>Omphalotaceae</taxon>
        <taxon>Lentinula</taxon>
    </lineage>
</organism>
<name>A0AA38KRR4_9AGAR</name>
<reference evidence="1" key="1">
    <citation type="submission" date="2022-08" db="EMBL/GenBank/DDBJ databases">
        <authorList>
            <consortium name="DOE Joint Genome Institute"/>
            <person name="Min B."/>
            <person name="Riley R."/>
            <person name="Sierra-Patev S."/>
            <person name="Naranjo-Ortiz M."/>
            <person name="Looney B."/>
            <person name="Konkel Z."/>
            <person name="Slot J.C."/>
            <person name="Sakamoto Y."/>
            <person name="Steenwyk J.L."/>
            <person name="Rokas A."/>
            <person name="Carro J."/>
            <person name="Camarero S."/>
            <person name="Ferreira P."/>
            <person name="Molpeceres G."/>
            <person name="Ruiz-Duenas F.J."/>
            <person name="Serrano A."/>
            <person name="Henrissat B."/>
            <person name="Drula E."/>
            <person name="Hughes K.W."/>
            <person name="Mata J.L."/>
            <person name="Ishikawa N.K."/>
            <person name="Vargas-Isla R."/>
            <person name="Ushijima S."/>
            <person name="Smith C.A."/>
            <person name="Ahrendt S."/>
            <person name="Andreopoulos W."/>
            <person name="He G."/>
            <person name="Labutti K."/>
            <person name="Lipzen A."/>
            <person name="Ng V."/>
            <person name="Sandor L."/>
            <person name="Barry K."/>
            <person name="Martinez A.T."/>
            <person name="Xiao Y."/>
            <person name="Gibbons J.G."/>
            <person name="Terashima K."/>
            <person name="Hibbett D.S."/>
            <person name="Grigoriev I.V."/>
        </authorList>
    </citation>
    <scope>NUCLEOTIDE SEQUENCE</scope>
    <source>
        <strain evidence="1">TFB10291</strain>
    </source>
</reference>
<proteinExistence type="predicted"/>
<sequence length="121" mass="13784">MTPTNGAEMENSFYRPFVKPLLTGFIYTNYNKYTMGLSQALVFSSLDGIDDSDGLLAIERWLRYIPSWFPLEKVKIMDTVPLSMAIARLKTDLGTSIIVELAVQNEETTQQSKLSEQWESH</sequence>
<gene>
    <name evidence="1" type="ORF">GGU10DRAFT_333568</name>
</gene>
<protein>
    <submittedName>
        <fullName evidence="1">Uncharacterized protein</fullName>
    </submittedName>
</protein>
<dbReference type="Proteomes" id="UP001163798">
    <property type="component" value="Unassembled WGS sequence"/>
</dbReference>
<comment type="caution">
    <text evidence="1">The sequence shown here is derived from an EMBL/GenBank/DDBJ whole genome shotgun (WGS) entry which is preliminary data.</text>
</comment>
<evidence type="ECO:0000313" key="1">
    <source>
        <dbReference type="EMBL" id="KAJ3784851.1"/>
    </source>
</evidence>
<keyword evidence="2" id="KW-1185">Reference proteome</keyword>
<dbReference type="AlphaFoldDB" id="A0AA38KRR4"/>
<dbReference type="EMBL" id="MU793361">
    <property type="protein sequence ID" value="KAJ3784851.1"/>
    <property type="molecule type" value="Genomic_DNA"/>
</dbReference>
<evidence type="ECO:0000313" key="2">
    <source>
        <dbReference type="Proteomes" id="UP001163798"/>
    </source>
</evidence>
<accession>A0AA38KRR4</accession>